<feature type="region of interest" description="Disordered" evidence="1">
    <location>
        <begin position="35"/>
        <end position="63"/>
    </location>
</feature>
<evidence type="ECO:0000256" key="1">
    <source>
        <dbReference type="SAM" id="MobiDB-lite"/>
    </source>
</evidence>
<dbReference type="Proteomes" id="UP001175226">
    <property type="component" value="Unassembled WGS sequence"/>
</dbReference>
<protein>
    <submittedName>
        <fullName evidence="2">Uncharacterized protein</fullName>
    </submittedName>
</protein>
<accession>A0AA39JBX7</accession>
<dbReference type="EMBL" id="JAUEPT010000043">
    <property type="protein sequence ID" value="KAK0438489.1"/>
    <property type="molecule type" value="Genomic_DNA"/>
</dbReference>
<name>A0AA39JBX7_9AGAR</name>
<feature type="compositionally biased region" description="Basic and acidic residues" evidence="1">
    <location>
        <begin position="54"/>
        <end position="63"/>
    </location>
</feature>
<evidence type="ECO:0000313" key="2">
    <source>
        <dbReference type="EMBL" id="KAK0438489.1"/>
    </source>
</evidence>
<keyword evidence="3" id="KW-1185">Reference proteome</keyword>
<sequence>MKVAVTYDIARWTPKSAFCDTQGLPRWLYTRFPNSRDRHEQASTKNTPAGAGKTEGESSKHTLAPDRRLSVLQGALVLVGQTGFQLTMNVSAPNPLRHTVSVPDFIIPGQVFLTDRGFFPCGGIELLWRIGSQPSIVNSIQCVHPFGDEEILWQNVYTYPRVPWFILPVWIDESRYYGLKLVLRKSNCRERIQVGGYIYSWLEGPGSSSETLKPGSRGSEHRQHLRFDVSSFHDTVYHAGTIGTPILNNYKTWGEQNFRFIALTLSPVSRPDLDPATTTRASLLYGSIYPDFLTAKVEHRTSAR</sequence>
<reference evidence="2" key="1">
    <citation type="submission" date="2023-06" db="EMBL/GenBank/DDBJ databases">
        <authorList>
            <consortium name="Lawrence Berkeley National Laboratory"/>
            <person name="Ahrendt S."/>
            <person name="Sahu N."/>
            <person name="Indic B."/>
            <person name="Wong-Bajracharya J."/>
            <person name="Merenyi Z."/>
            <person name="Ke H.-M."/>
            <person name="Monk M."/>
            <person name="Kocsube S."/>
            <person name="Drula E."/>
            <person name="Lipzen A."/>
            <person name="Balint B."/>
            <person name="Henrissat B."/>
            <person name="Andreopoulos B."/>
            <person name="Martin F.M."/>
            <person name="Harder C.B."/>
            <person name="Rigling D."/>
            <person name="Ford K.L."/>
            <person name="Foster G.D."/>
            <person name="Pangilinan J."/>
            <person name="Papanicolaou A."/>
            <person name="Barry K."/>
            <person name="LaButti K."/>
            <person name="Viragh M."/>
            <person name="Koriabine M."/>
            <person name="Yan M."/>
            <person name="Riley R."/>
            <person name="Champramary S."/>
            <person name="Plett K.L."/>
            <person name="Tsai I.J."/>
            <person name="Slot J."/>
            <person name="Sipos G."/>
            <person name="Plett J."/>
            <person name="Nagy L.G."/>
            <person name="Grigoriev I.V."/>
        </authorList>
    </citation>
    <scope>NUCLEOTIDE SEQUENCE</scope>
    <source>
        <strain evidence="2">FPL87.14</strain>
    </source>
</reference>
<comment type="caution">
    <text evidence="2">The sequence shown here is derived from an EMBL/GenBank/DDBJ whole genome shotgun (WGS) entry which is preliminary data.</text>
</comment>
<dbReference type="AlphaFoldDB" id="A0AA39JBX7"/>
<organism evidence="2 3">
    <name type="scientific">Armillaria borealis</name>
    <dbReference type="NCBI Taxonomy" id="47425"/>
    <lineage>
        <taxon>Eukaryota</taxon>
        <taxon>Fungi</taxon>
        <taxon>Dikarya</taxon>
        <taxon>Basidiomycota</taxon>
        <taxon>Agaricomycotina</taxon>
        <taxon>Agaricomycetes</taxon>
        <taxon>Agaricomycetidae</taxon>
        <taxon>Agaricales</taxon>
        <taxon>Marasmiineae</taxon>
        <taxon>Physalacriaceae</taxon>
        <taxon>Armillaria</taxon>
    </lineage>
</organism>
<gene>
    <name evidence="2" type="ORF">EV421DRAFT_2021323</name>
</gene>
<proteinExistence type="predicted"/>
<evidence type="ECO:0000313" key="3">
    <source>
        <dbReference type="Proteomes" id="UP001175226"/>
    </source>
</evidence>